<evidence type="ECO:0000313" key="1">
    <source>
        <dbReference type="EMBL" id="MDQ0417925.1"/>
    </source>
</evidence>
<reference evidence="1 2" key="1">
    <citation type="submission" date="2023-07" db="EMBL/GenBank/DDBJ databases">
        <title>Genomic Encyclopedia of Type Strains, Phase IV (KMG-IV): sequencing the most valuable type-strain genomes for metagenomic binning, comparative biology and taxonomic classification.</title>
        <authorList>
            <person name="Goeker M."/>
        </authorList>
    </citation>
    <scope>NUCLEOTIDE SEQUENCE [LARGE SCALE GENOMIC DNA]</scope>
    <source>
        <strain evidence="1 2">DSM 46876</strain>
    </source>
</reference>
<dbReference type="EMBL" id="JAUSUV010000008">
    <property type="protein sequence ID" value="MDQ0417925.1"/>
    <property type="molecule type" value="Genomic_DNA"/>
</dbReference>
<dbReference type="AlphaFoldDB" id="A0AAJ1WSN9"/>
<keyword evidence="2" id="KW-1185">Reference proteome</keyword>
<protein>
    <submittedName>
        <fullName evidence="1">Uncharacterized protein</fullName>
    </submittedName>
</protein>
<name>A0AAJ1WSN9_9BACL</name>
<comment type="caution">
    <text evidence="1">The sequence shown here is derived from an EMBL/GenBank/DDBJ whole genome shotgun (WGS) entry which is preliminary data.</text>
</comment>
<gene>
    <name evidence="1" type="ORF">J2Z48_002109</name>
</gene>
<evidence type="ECO:0000313" key="2">
    <source>
        <dbReference type="Proteomes" id="UP001238450"/>
    </source>
</evidence>
<dbReference type="Proteomes" id="UP001238450">
    <property type="component" value="Unassembled WGS sequence"/>
</dbReference>
<dbReference type="RefSeq" id="WP_307253251.1">
    <property type="nucleotide sequence ID" value="NZ_JAUSUV010000008.1"/>
</dbReference>
<sequence>MDLLLRRYGGGIEYILHMPLEEGILFISTVFEKEQEERVWQMWLAFHPHMDKPVPFTQYLHQCKQENVGSQEPKQAPEQIIEMAERIKKADQSARR</sequence>
<organism evidence="1 2">
    <name type="scientific">Croceifilum oryzae</name>
    <dbReference type="NCBI Taxonomy" id="1553429"/>
    <lineage>
        <taxon>Bacteria</taxon>
        <taxon>Bacillati</taxon>
        <taxon>Bacillota</taxon>
        <taxon>Bacilli</taxon>
        <taxon>Bacillales</taxon>
        <taxon>Thermoactinomycetaceae</taxon>
        <taxon>Croceifilum</taxon>
    </lineage>
</organism>
<proteinExistence type="predicted"/>
<accession>A0AAJ1WSN9</accession>